<proteinExistence type="predicted"/>
<comment type="caution">
    <text evidence="1">The sequence shown here is derived from an EMBL/GenBank/DDBJ whole genome shotgun (WGS) entry which is preliminary data.</text>
</comment>
<evidence type="ECO:0000313" key="1">
    <source>
        <dbReference type="EMBL" id="MPC95586.1"/>
    </source>
</evidence>
<accession>A0A5B7JMR0</accession>
<gene>
    <name evidence="1" type="ORF">E2C01_090804</name>
</gene>
<evidence type="ECO:0000313" key="2">
    <source>
        <dbReference type="Proteomes" id="UP000324222"/>
    </source>
</evidence>
<name>A0A5B7JMR0_PORTR</name>
<keyword evidence="2" id="KW-1185">Reference proteome</keyword>
<reference evidence="1 2" key="1">
    <citation type="submission" date="2019-05" db="EMBL/GenBank/DDBJ databases">
        <title>Another draft genome of Portunus trituberculatus and its Hox gene families provides insights of decapod evolution.</title>
        <authorList>
            <person name="Jeong J.-H."/>
            <person name="Song I."/>
            <person name="Kim S."/>
            <person name="Choi T."/>
            <person name="Kim D."/>
            <person name="Ryu S."/>
            <person name="Kim W."/>
        </authorList>
    </citation>
    <scope>NUCLEOTIDE SEQUENCE [LARGE SCALE GENOMIC DNA]</scope>
    <source>
        <tissue evidence="1">Muscle</tissue>
    </source>
</reference>
<protein>
    <submittedName>
        <fullName evidence="1">Uncharacterized protein</fullName>
    </submittedName>
</protein>
<dbReference type="AlphaFoldDB" id="A0A5B7JMR0"/>
<dbReference type="EMBL" id="VSRR010102817">
    <property type="protein sequence ID" value="MPC95586.1"/>
    <property type="molecule type" value="Genomic_DNA"/>
</dbReference>
<dbReference type="Proteomes" id="UP000324222">
    <property type="component" value="Unassembled WGS sequence"/>
</dbReference>
<organism evidence="1 2">
    <name type="scientific">Portunus trituberculatus</name>
    <name type="common">Swimming crab</name>
    <name type="synonym">Neptunus trituberculatus</name>
    <dbReference type="NCBI Taxonomy" id="210409"/>
    <lineage>
        <taxon>Eukaryota</taxon>
        <taxon>Metazoa</taxon>
        <taxon>Ecdysozoa</taxon>
        <taxon>Arthropoda</taxon>
        <taxon>Crustacea</taxon>
        <taxon>Multicrustacea</taxon>
        <taxon>Malacostraca</taxon>
        <taxon>Eumalacostraca</taxon>
        <taxon>Eucarida</taxon>
        <taxon>Decapoda</taxon>
        <taxon>Pleocyemata</taxon>
        <taxon>Brachyura</taxon>
        <taxon>Eubrachyura</taxon>
        <taxon>Portunoidea</taxon>
        <taxon>Portunidae</taxon>
        <taxon>Portuninae</taxon>
        <taxon>Portunus</taxon>
    </lineage>
</organism>
<sequence length="52" mass="5844">MSLGTPSWWKLSARSTRSSFSRLTPTRSLVNGPAFARLTVRERLARLWAAPV</sequence>